<reference evidence="1 2" key="1">
    <citation type="submission" date="2015-11" db="EMBL/GenBank/DDBJ databases">
        <title>Exploring the genomic traits of fungus-feeding bacterial genus Collimonas.</title>
        <authorList>
            <person name="Song C."/>
            <person name="Schmidt R."/>
            <person name="de Jager V."/>
            <person name="Krzyzanowska D."/>
            <person name="Jongedijk E."/>
            <person name="Cankar K."/>
            <person name="Beekwilder J."/>
            <person name="van Veen A."/>
            <person name="de Boer W."/>
            <person name="van Veen J.A."/>
            <person name="Garbeva P."/>
        </authorList>
    </citation>
    <scope>NUCLEOTIDE SEQUENCE [LARGE SCALE GENOMIC DNA]</scope>
    <source>
        <strain evidence="1 2">Ter91</strain>
    </source>
</reference>
<dbReference type="STRING" id="279113.CPter91_0260"/>
<dbReference type="PATRIC" id="fig|279113.9.peg.266"/>
<organism evidence="1 2">
    <name type="scientific">Collimonas pratensis</name>
    <dbReference type="NCBI Taxonomy" id="279113"/>
    <lineage>
        <taxon>Bacteria</taxon>
        <taxon>Pseudomonadati</taxon>
        <taxon>Pseudomonadota</taxon>
        <taxon>Betaproteobacteria</taxon>
        <taxon>Burkholderiales</taxon>
        <taxon>Oxalobacteraceae</taxon>
        <taxon>Collimonas</taxon>
    </lineage>
</organism>
<dbReference type="EMBL" id="CP013234">
    <property type="protein sequence ID" value="AMP02659.1"/>
    <property type="molecule type" value="Genomic_DNA"/>
</dbReference>
<evidence type="ECO:0000313" key="2">
    <source>
        <dbReference type="Proteomes" id="UP000074561"/>
    </source>
</evidence>
<dbReference type="KEGG" id="cpra:CPter91_0260"/>
<gene>
    <name evidence="1" type="ORF">CPter91_0260</name>
</gene>
<dbReference type="AlphaFoldDB" id="A0A127PY09"/>
<proteinExistence type="predicted"/>
<evidence type="ECO:0000313" key="1">
    <source>
        <dbReference type="EMBL" id="AMP02659.1"/>
    </source>
</evidence>
<accession>A0A127PY09</accession>
<name>A0A127PY09_9BURK</name>
<dbReference type="Proteomes" id="UP000074561">
    <property type="component" value="Chromosome"/>
</dbReference>
<sequence length="49" mass="5418">MILNQDLSMKIDPSMLATLSAEGESGDFLADVYAAGLNFYDIFIRLPLH</sequence>
<protein>
    <submittedName>
        <fullName evidence="1">Uncharacterized protein</fullName>
    </submittedName>
</protein>